<dbReference type="SMART" id="SM00487">
    <property type="entry name" value="DEXDc"/>
    <property type="match status" value="1"/>
</dbReference>
<keyword evidence="2" id="KW-0547">Nucleotide-binding</keyword>
<reference evidence="10 11" key="1">
    <citation type="submission" date="2014-04" db="EMBL/GenBank/DDBJ databases">
        <authorList>
            <consortium name="DOE Joint Genome Institute"/>
            <person name="Kuo A."/>
            <person name="Zuccaro A."/>
            <person name="Kohler A."/>
            <person name="Nagy L.G."/>
            <person name="Floudas D."/>
            <person name="Copeland A."/>
            <person name="Barry K.W."/>
            <person name="Cichocki N."/>
            <person name="Veneault-Fourrey C."/>
            <person name="LaButti K."/>
            <person name="Lindquist E.A."/>
            <person name="Lipzen A."/>
            <person name="Lundell T."/>
            <person name="Morin E."/>
            <person name="Murat C."/>
            <person name="Sun H."/>
            <person name="Tunlid A."/>
            <person name="Henrissat B."/>
            <person name="Grigoriev I.V."/>
            <person name="Hibbett D.S."/>
            <person name="Martin F."/>
            <person name="Nordberg H.P."/>
            <person name="Cantor M.N."/>
            <person name="Hua S.X."/>
        </authorList>
    </citation>
    <scope>NUCLEOTIDE SEQUENCE [LARGE SCALE GENOMIC DNA]</scope>
    <source>
        <strain evidence="10 11">MAFF 305830</strain>
    </source>
</reference>
<evidence type="ECO:0000256" key="5">
    <source>
        <dbReference type="ARBA" id="ARBA00022840"/>
    </source>
</evidence>
<proteinExistence type="predicted"/>
<comment type="catalytic activity">
    <reaction evidence="6">
        <text>ATP + H2O = ADP + phosphate + H(+)</text>
        <dbReference type="Rhea" id="RHEA:13065"/>
        <dbReference type="ChEBI" id="CHEBI:15377"/>
        <dbReference type="ChEBI" id="CHEBI:15378"/>
        <dbReference type="ChEBI" id="CHEBI:30616"/>
        <dbReference type="ChEBI" id="CHEBI:43474"/>
        <dbReference type="ChEBI" id="CHEBI:456216"/>
        <dbReference type="EC" id="3.6.4.13"/>
    </reaction>
</comment>
<feature type="domain" description="Helicase C-terminal" evidence="9">
    <location>
        <begin position="451"/>
        <end position="625"/>
    </location>
</feature>
<dbReference type="Proteomes" id="UP000054097">
    <property type="component" value="Unassembled WGS sequence"/>
</dbReference>
<name>A0A0C3B5T0_SERVB</name>
<dbReference type="EMBL" id="KN824298">
    <property type="protein sequence ID" value="KIM27544.1"/>
    <property type="molecule type" value="Genomic_DNA"/>
</dbReference>
<dbReference type="SUPFAM" id="SSF52540">
    <property type="entry name" value="P-loop containing nucleoside triphosphate hydrolases"/>
    <property type="match status" value="1"/>
</dbReference>
<accession>A0A0C3B5T0</accession>
<evidence type="ECO:0000256" key="4">
    <source>
        <dbReference type="ARBA" id="ARBA00022806"/>
    </source>
</evidence>
<dbReference type="CDD" id="cd18787">
    <property type="entry name" value="SF2_C_DEAD"/>
    <property type="match status" value="1"/>
</dbReference>
<feature type="domain" description="Helicase ATP-binding" evidence="8">
    <location>
        <begin position="141"/>
        <end position="415"/>
    </location>
</feature>
<dbReference type="GO" id="GO:0003724">
    <property type="term" value="F:RNA helicase activity"/>
    <property type="evidence" value="ECO:0007669"/>
    <property type="project" value="UniProtKB-EC"/>
</dbReference>
<protein>
    <recommendedName>
        <fullName evidence="1">RNA helicase</fullName>
        <ecNumber evidence="1">3.6.4.13</ecNumber>
    </recommendedName>
</protein>
<dbReference type="PROSITE" id="PS51192">
    <property type="entry name" value="HELICASE_ATP_BIND_1"/>
    <property type="match status" value="1"/>
</dbReference>
<dbReference type="GO" id="GO:0005524">
    <property type="term" value="F:ATP binding"/>
    <property type="evidence" value="ECO:0007669"/>
    <property type="project" value="UniProtKB-KW"/>
</dbReference>
<dbReference type="Pfam" id="PF00271">
    <property type="entry name" value="Helicase_C"/>
    <property type="match status" value="1"/>
</dbReference>
<dbReference type="PROSITE" id="PS51194">
    <property type="entry name" value="HELICASE_CTER"/>
    <property type="match status" value="1"/>
</dbReference>
<dbReference type="InterPro" id="IPR027417">
    <property type="entry name" value="P-loop_NTPase"/>
</dbReference>
<dbReference type="OrthoDB" id="10256233at2759"/>
<evidence type="ECO:0000313" key="11">
    <source>
        <dbReference type="Proteomes" id="UP000054097"/>
    </source>
</evidence>
<evidence type="ECO:0000313" key="10">
    <source>
        <dbReference type="EMBL" id="KIM27544.1"/>
    </source>
</evidence>
<evidence type="ECO:0000256" key="3">
    <source>
        <dbReference type="ARBA" id="ARBA00022801"/>
    </source>
</evidence>
<keyword evidence="5" id="KW-0067">ATP-binding</keyword>
<dbReference type="InterPro" id="IPR001650">
    <property type="entry name" value="Helicase_C-like"/>
</dbReference>
<organism evidence="10 11">
    <name type="scientific">Serendipita vermifera MAFF 305830</name>
    <dbReference type="NCBI Taxonomy" id="933852"/>
    <lineage>
        <taxon>Eukaryota</taxon>
        <taxon>Fungi</taxon>
        <taxon>Dikarya</taxon>
        <taxon>Basidiomycota</taxon>
        <taxon>Agaricomycotina</taxon>
        <taxon>Agaricomycetes</taxon>
        <taxon>Sebacinales</taxon>
        <taxon>Serendipitaceae</taxon>
        <taxon>Serendipita</taxon>
    </lineage>
</organism>
<evidence type="ECO:0000259" key="9">
    <source>
        <dbReference type="PROSITE" id="PS51194"/>
    </source>
</evidence>
<keyword evidence="3" id="KW-0378">Hydrolase</keyword>
<evidence type="ECO:0000256" key="2">
    <source>
        <dbReference type="ARBA" id="ARBA00022741"/>
    </source>
</evidence>
<dbReference type="STRING" id="933852.A0A0C3B5T0"/>
<dbReference type="Pfam" id="PF00270">
    <property type="entry name" value="DEAD"/>
    <property type="match status" value="1"/>
</dbReference>
<dbReference type="AlphaFoldDB" id="A0A0C3B5T0"/>
<dbReference type="GO" id="GO:0003676">
    <property type="term" value="F:nucleic acid binding"/>
    <property type="evidence" value="ECO:0007669"/>
    <property type="project" value="InterPro"/>
</dbReference>
<feature type="compositionally biased region" description="Polar residues" evidence="7">
    <location>
        <begin position="41"/>
        <end position="74"/>
    </location>
</feature>
<evidence type="ECO:0000256" key="6">
    <source>
        <dbReference type="ARBA" id="ARBA00047984"/>
    </source>
</evidence>
<dbReference type="SMART" id="SM00490">
    <property type="entry name" value="HELICc"/>
    <property type="match status" value="1"/>
</dbReference>
<keyword evidence="4" id="KW-0347">Helicase</keyword>
<sequence length="630" mass="70459">MFQKDLDRQEVKLNQVCSCHPISNVFVTPFPDGLFTRNVDDFTTSDSSKEQSSNGRRGASTGRNPRSPSRSTPTREVLPHTESSVLANNVSHFSSVPLNTGLLESLSQNLGQYATPTDIQRLSLSHFFKRNPGLSDPSPVVQSTLSSSQTLLASQTGSGKSIAYMLPMLHSIKWRELAKQDEQPDAPLRPQWAPKGLILAPTHELSRQLSRFAKGLCHNIKLRVFCLSQENRGNSPEKKDDMDFVHVPLSNGTAEIEIRREDAVGSERTAHGPQRPVDVMIGTAGRVLDLTRGRQWRDDMEKIMDRNPWERDEPKAENSVGRLNHPDWKPSIDLSEIEWVVMDEADVVYGPDFIQTTEMLLNDIASAKLKRPLSKIGATSHQTTAYPFNLILCTATIPNSLDQYISTKYPSMERLTSVRLHQLPRSITPEHVPYSGGNRAADIATRIRSVWLEEGMERRGEKSKILLFCNKSSKAEKLAQYLNEQDIPTVALVRVLDKGKRNKNNDQSIESFLKFDEGSVKVRRKQESTADGQQEPRVLATTSLLSRGLDFSPSVKHVFIIDEPNNMVDFIHRAGRTGRAGQEGKVVIFSKSRGRGSARAMTGVRGEIMQKVGLRPTRHLVRRPADAFAS</sequence>
<dbReference type="PANTHER" id="PTHR47960">
    <property type="entry name" value="DEAD-BOX ATP-DEPENDENT RNA HELICASE 50"/>
    <property type="match status" value="1"/>
</dbReference>
<evidence type="ECO:0000256" key="7">
    <source>
        <dbReference type="SAM" id="MobiDB-lite"/>
    </source>
</evidence>
<evidence type="ECO:0000256" key="1">
    <source>
        <dbReference type="ARBA" id="ARBA00012552"/>
    </source>
</evidence>
<evidence type="ECO:0000259" key="8">
    <source>
        <dbReference type="PROSITE" id="PS51192"/>
    </source>
</evidence>
<gene>
    <name evidence="10" type="ORF">M408DRAFT_166544</name>
</gene>
<dbReference type="InterPro" id="IPR014001">
    <property type="entry name" value="Helicase_ATP-bd"/>
</dbReference>
<dbReference type="EC" id="3.6.4.13" evidence="1"/>
<keyword evidence="11" id="KW-1185">Reference proteome</keyword>
<dbReference type="InterPro" id="IPR011545">
    <property type="entry name" value="DEAD/DEAH_box_helicase_dom"/>
</dbReference>
<reference evidence="11" key="2">
    <citation type="submission" date="2015-01" db="EMBL/GenBank/DDBJ databases">
        <title>Evolutionary Origins and Diversification of the Mycorrhizal Mutualists.</title>
        <authorList>
            <consortium name="DOE Joint Genome Institute"/>
            <consortium name="Mycorrhizal Genomics Consortium"/>
            <person name="Kohler A."/>
            <person name="Kuo A."/>
            <person name="Nagy L.G."/>
            <person name="Floudas D."/>
            <person name="Copeland A."/>
            <person name="Barry K.W."/>
            <person name="Cichocki N."/>
            <person name="Veneault-Fourrey C."/>
            <person name="LaButti K."/>
            <person name="Lindquist E.A."/>
            <person name="Lipzen A."/>
            <person name="Lundell T."/>
            <person name="Morin E."/>
            <person name="Murat C."/>
            <person name="Riley R."/>
            <person name="Ohm R."/>
            <person name="Sun H."/>
            <person name="Tunlid A."/>
            <person name="Henrissat B."/>
            <person name="Grigoriev I.V."/>
            <person name="Hibbett D.S."/>
            <person name="Martin F."/>
        </authorList>
    </citation>
    <scope>NUCLEOTIDE SEQUENCE [LARGE SCALE GENOMIC DNA]</scope>
    <source>
        <strain evidence="11">MAFF 305830</strain>
    </source>
</reference>
<dbReference type="Gene3D" id="3.40.50.300">
    <property type="entry name" value="P-loop containing nucleotide triphosphate hydrolases"/>
    <property type="match status" value="2"/>
</dbReference>
<dbReference type="GO" id="GO:0016787">
    <property type="term" value="F:hydrolase activity"/>
    <property type="evidence" value="ECO:0007669"/>
    <property type="project" value="UniProtKB-KW"/>
</dbReference>
<dbReference type="HOGENOM" id="CLU_003041_18_1_1"/>
<feature type="region of interest" description="Disordered" evidence="7">
    <location>
        <begin position="41"/>
        <end position="82"/>
    </location>
</feature>